<reference evidence="2 3" key="1">
    <citation type="journal article" date="2013" name="Antonie Van Leeuwenhoek">
        <title>Sphingomonas ginsenosidivorax sp. nov., with the ability to transform ginsenosides.</title>
        <authorList>
            <person name="Jin X.F."/>
            <person name="Kim J.K."/>
            <person name="Liu Q.M."/>
            <person name="Kang M.S."/>
            <person name="He D."/>
            <person name="Jin F.X."/>
            <person name="Kim S.C."/>
            <person name="Im W.T."/>
        </authorList>
    </citation>
    <scope>NUCLEOTIDE SEQUENCE [LARGE SCALE GENOMIC DNA]</scope>
    <source>
        <strain evidence="2 3">KHI67</strain>
    </source>
</reference>
<keyword evidence="1" id="KW-0732">Signal</keyword>
<dbReference type="Proteomes" id="UP000321250">
    <property type="component" value="Unassembled WGS sequence"/>
</dbReference>
<sequence length="272" mass="30068">MAIGKRCQLVVVALLASGCCSGRAWADSVNQPGFTIGVPLYAELPTGLYVTNIAEVGVRKTAPDTRLSIYTPFFFLQTPWEVAGARIAPVFSPILADVKFDNGRHIRGLYNTYGGVQFTWKLDDAWGAGFRLGDFIKQTNKVAKPFNTIDTRFGVTYLKNGTHFTANFNYGLPTGRGVRLAPKYLNLDVTYSRHAGKLEYGWVGFGSTDTTTPFAGYRTQRQIATGPLLGYDFKNFALQLRATSDIYQHNYGGKEQRLWGVIAVPLWIDKGG</sequence>
<evidence type="ECO:0000313" key="2">
    <source>
        <dbReference type="EMBL" id="TXC68014.1"/>
    </source>
</evidence>
<feature type="signal peptide" evidence="1">
    <location>
        <begin position="1"/>
        <end position="26"/>
    </location>
</feature>
<keyword evidence="3" id="KW-1185">Reference proteome</keyword>
<dbReference type="PROSITE" id="PS51257">
    <property type="entry name" value="PROKAR_LIPOPROTEIN"/>
    <property type="match status" value="1"/>
</dbReference>
<dbReference type="AlphaFoldDB" id="A0A5C6U571"/>
<evidence type="ECO:0000313" key="3">
    <source>
        <dbReference type="Proteomes" id="UP000321250"/>
    </source>
</evidence>
<name>A0A5C6U571_9SPHN</name>
<proteinExistence type="predicted"/>
<organism evidence="2 3">
    <name type="scientific">Sphingomonas ginsenosidivorax</name>
    <dbReference type="NCBI Taxonomy" id="862135"/>
    <lineage>
        <taxon>Bacteria</taxon>
        <taxon>Pseudomonadati</taxon>
        <taxon>Pseudomonadota</taxon>
        <taxon>Alphaproteobacteria</taxon>
        <taxon>Sphingomonadales</taxon>
        <taxon>Sphingomonadaceae</taxon>
        <taxon>Sphingomonas</taxon>
    </lineage>
</organism>
<gene>
    <name evidence="2" type="ORF">FSB78_18745</name>
</gene>
<dbReference type="OrthoDB" id="7343674at2"/>
<comment type="caution">
    <text evidence="2">The sequence shown here is derived from an EMBL/GenBank/DDBJ whole genome shotgun (WGS) entry which is preliminary data.</text>
</comment>
<protein>
    <submittedName>
        <fullName evidence="2">Transporter</fullName>
    </submittedName>
</protein>
<accession>A0A5C6U571</accession>
<evidence type="ECO:0000256" key="1">
    <source>
        <dbReference type="SAM" id="SignalP"/>
    </source>
</evidence>
<dbReference type="EMBL" id="VOQR01000002">
    <property type="protein sequence ID" value="TXC68014.1"/>
    <property type="molecule type" value="Genomic_DNA"/>
</dbReference>
<feature type="chain" id="PRO_5022803662" evidence="1">
    <location>
        <begin position="27"/>
        <end position="272"/>
    </location>
</feature>
<dbReference type="RefSeq" id="WP_147084405.1">
    <property type="nucleotide sequence ID" value="NZ_VOQR01000002.1"/>
</dbReference>